<feature type="transmembrane region" description="Helical" evidence="1">
    <location>
        <begin position="213"/>
        <end position="233"/>
    </location>
</feature>
<reference evidence="2 3" key="1">
    <citation type="journal article" date="2017" name="Int. J. Syst. Evol. Microbiol.">
        <title>Achromobacter aloeverae sp. nov., isolated from the root of Aloe vera (L.) Burm.f.</title>
        <authorList>
            <person name="Kuncharoen N."/>
            <person name="Muramatsu Y."/>
            <person name="Shibata C."/>
            <person name="Kamakura Y."/>
            <person name="Nakagawa Y."/>
            <person name="Tanasupawat S."/>
        </authorList>
    </citation>
    <scope>NUCLEOTIDE SEQUENCE [LARGE SCALE GENOMIC DNA]</scope>
    <source>
        <strain evidence="2 3">AVA-1</strain>
    </source>
</reference>
<dbReference type="EMBL" id="PYAL01000002">
    <property type="protein sequence ID" value="RXN91111.1"/>
    <property type="molecule type" value="Genomic_DNA"/>
</dbReference>
<dbReference type="OrthoDB" id="8684962at2"/>
<protein>
    <recommendedName>
        <fullName evidence="4">ABC transporter permease</fullName>
    </recommendedName>
</protein>
<evidence type="ECO:0008006" key="4">
    <source>
        <dbReference type="Google" id="ProtNLM"/>
    </source>
</evidence>
<feature type="transmembrane region" description="Helical" evidence="1">
    <location>
        <begin position="165"/>
        <end position="184"/>
    </location>
</feature>
<gene>
    <name evidence="2" type="ORF">C7R54_07935</name>
</gene>
<dbReference type="Proteomes" id="UP000290849">
    <property type="component" value="Unassembled WGS sequence"/>
</dbReference>
<feature type="transmembrane region" description="Helical" evidence="1">
    <location>
        <begin position="96"/>
        <end position="118"/>
    </location>
</feature>
<evidence type="ECO:0000256" key="1">
    <source>
        <dbReference type="SAM" id="Phobius"/>
    </source>
</evidence>
<evidence type="ECO:0000313" key="3">
    <source>
        <dbReference type="Proteomes" id="UP000290849"/>
    </source>
</evidence>
<proteinExistence type="predicted"/>
<keyword evidence="1" id="KW-0812">Transmembrane</keyword>
<comment type="caution">
    <text evidence="2">The sequence shown here is derived from an EMBL/GenBank/DDBJ whole genome shotgun (WGS) entry which is preliminary data.</text>
</comment>
<keyword evidence="1" id="KW-1133">Transmembrane helix</keyword>
<feature type="transmembrane region" description="Helical" evidence="1">
    <location>
        <begin position="20"/>
        <end position="38"/>
    </location>
</feature>
<dbReference type="AlphaFoldDB" id="A0A4Q1HL04"/>
<keyword evidence="3" id="KW-1185">Reference proteome</keyword>
<sequence length="244" mass="26067">MPALTQCVRIFVEEQLREPIGIFWSFVAPIAYIVLTSVDDGKVFLPSGVYVQRSAWCLAYVALLLSSTSFGLYLVGRRESGFIRSFLFNPARRRRFILAQYLASLVLALAYGTAFVAVTASTITDMGLACATLLLGKYILVAAVLMFAATFVAALPLTFGAAGSLMSISITIAVVAGLASNSAFVEGPSVLAYLNPFLAAAHFLSASIPKPNFLAVLGAQVILLGTLGVYGVARLRVNPEWSNR</sequence>
<keyword evidence="1" id="KW-0472">Membrane</keyword>
<dbReference type="RefSeq" id="WP_129149665.1">
    <property type="nucleotide sequence ID" value="NZ_JBHSDO010000013.1"/>
</dbReference>
<feature type="transmembrane region" description="Helical" evidence="1">
    <location>
        <begin position="138"/>
        <end position="158"/>
    </location>
</feature>
<feature type="transmembrane region" description="Helical" evidence="1">
    <location>
        <begin position="58"/>
        <end position="75"/>
    </location>
</feature>
<accession>A0A4Q1HL04</accession>
<evidence type="ECO:0000313" key="2">
    <source>
        <dbReference type="EMBL" id="RXN91111.1"/>
    </source>
</evidence>
<name>A0A4Q1HL04_9BURK</name>
<organism evidence="2 3">
    <name type="scientific">Achromobacter aloeverae</name>
    <dbReference type="NCBI Taxonomy" id="1750518"/>
    <lineage>
        <taxon>Bacteria</taxon>
        <taxon>Pseudomonadati</taxon>
        <taxon>Pseudomonadota</taxon>
        <taxon>Betaproteobacteria</taxon>
        <taxon>Burkholderiales</taxon>
        <taxon>Alcaligenaceae</taxon>
        <taxon>Achromobacter</taxon>
    </lineage>
</organism>